<proteinExistence type="predicted"/>
<evidence type="ECO:0000259" key="5">
    <source>
        <dbReference type="PROSITE" id="PS50109"/>
    </source>
</evidence>
<comment type="catalytic activity">
    <reaction evidence="1">
        <text>ATP + protein L-histidine = ADP + protein N-phospho-L-histidine.</text>
        <dbReference type="EC" id="2.7.13.3"/>
    </reaction>
</comment>
<dbReference type="Proteomes" id="UP000503313">
    <property type="component" value="Chromosome"/>
</dbReference>
<organism evidence="6 7">
    <name type="scientific">Arcobacter defluvii</name>
    <dbReference type="NCBI Taxonomy" id="873191"/>
    <lineage>
        <taxon>Bacteria</taxon>
        <taxon>Pseudomonadati</taxon>
        <taxon>Campylobacterota</taxon>
        <taxon>Epsilonproteobacteria</taxon>
        <taxon>Campylobacterales</taxon>
        <taxon>Arcobacteraceae</taxon>
        <taxon>Arcobacter</taxon>
    </lineage>
</organism>
<evidence type="ECO:0000256" key="3">
    <source>
        <dbReference type="ARBA" id="ARBA00022553"/>
    </source>
</evidence>
<dbReference type="CDD" id="cd00082">
    <property type="entry name" value="HisKA"/>
    <property type="match status" value="1"/>
</dbReference>
<dbReference type="Pfam" id="PF02518">
    <property type="entry name" value="HATPase_c"/>
    <property type="match status" value="1"/>
</dbReference>
<keyword evidence="6" id="KW-0418">Kinase</keyword>
<dbReference type="PANTHER" id="PTHR43547:SF2">
    <property type="entry name" value="HYBRID SIGNAL TRANSDUCTION HISTIDINE KINASE C"/>
    <property type="match status" value="1"/>
</dbReference>
<dbReference type="AlphaFoldDB" id="A0AAE7BE50"/>
<dbReference type="SMART" id="SM00388">
    <property type="entry name" value="HisKA"/>
    <property type="match status" value="1"/>
</dbReference>
<feature type="domain" description="Histidine kinase" evidence="5">
    <location>
        <begin position="189"/>
        <end position="384"/>
    </location>
</feature>
<dbReference type="Pfam" id="PF00512">
    <property type="entry name" value="HisKA"/>
    <property type="match status" value="1"/>
</dbReference>
<dbReference type="InterPro" id="IPR003594">
    <property type="entry name" value="HATPase_dom"/>
</dbReference>
<dbReference type="EC" id="2.7.13.3" evidence="2"/>
<accession>A0AAE7BE50</accession>
<protein>
    <recommendedName>
        <fullName evidence="2">histidine kinase</fullName>
        <ecNumber evidence="2">2.7.13.3</ecNumber>
    </recommendedName>
</protein>
<dbReference type="PANTHER" id="PTHR43547">
    <property type="entry name" value="TWO-COMPONENT HISTIDINE KINASE"/>
    <property type="match status" value="1"/>
</dbReference>
<dbReference type="PRINTS" id="PR00344">
    <property type="entry name" value="BCTRLSENSOR"/>
</dbReference>
<gene>
    <name evidence="6" type="ORF">ADFLV_0148</name>
</gene>
<keyword evidence="4" id="KW-0812">Transmembrane</keyword>
<name>A0AAE7BE50_9BACT</name>
<feature type="transmembrane region" description="Helical" evidence="4">
    <location>
        <begin position="148"/>
        <end position="173"/>
    </location>
</feature>
<dbReference type="InterPro" id="IPR005467">
    <property type="entry name" value="His_kinase_dom"/>
</dbReference>
<dbReference type="InterPro" id="IPR036097">
    <property type="entry name" value="HisK_dim/P_sf"/>
</dbReference>
<dbReference type="SUPFAM" id="SSF55874">
    <property type="entry name" value="ATPase domain of HSP90 chaperone/DNA topoisomerase II/histidine kinase"/>
    <property type="match status" value="1"/>
</dbReference>
<dbReference type="RefSeq" id="WP_129011700.1">
    <property type="nucleotide sequence ID" value="NZ_CP053835.1"/>
</dbReference>
<dbReference type="SUPFAM" id="SSF47384">
    <property type="entry name" value="Homodimeric domain of signal transducing histidine kinase"/>
    <property type="match status" value="1"/>
</dbReference>
<dbReference type="GO" id="GO:0000155">
    <property type="term" value="F:phosphorelay sensor kinase activity"/>
    <property type="evidence" value="ECO:0007669"/>
    <property type="project" value="InterPro"/>
</dbReference>
<keyword evidence="6" id="KW-0808">Transferase</keyword>
<dbReference type="InterPro" id="IPR036890">
    <property type="entry name" value="HATPase_C_sf"/>
</dbReference>
<dbReference type="Gene3D" id="3.30.565.10">
    <property type="entry name" value="Histidine kinase-like ATPase, C-terminal domain"/>
    <property type="match status" value="1"/>
</dbReference>
<keyword evidence="4" id="KW-0472">Membrane</keyword>
<keyword evidence="4" id="KW-1133">Transmembrane helix</keyword>
<dbReference type="EMBL" id="CP053835">
    <property type="protein sequence ID" value="QKF76216.1"/>
    <property type="molecule type" value="Genomic_DNA"/>
</dbReference>
<dbReference type="InterPro" id="IPR003661">
    <property type="entry name" value="HisK_dim/P_dom"/>
</dbReference>
<keyword evidence="3" id="KW-0597">Phosphoprotein</keyword>
<keyword evidence="7" id="KW-1185">Reference proteome</keyword>
<dbReference type="KEGG" id="adz:ADFLV_0148"/>
<evidence type="ECO:0000256" key="4">
    <source>
        <dbReference type="SAM" id="Phobius"/>
    </source>
</evidence>
<evidence type="ECO:0000256" key="1">
    <source>
        <dbReference type="ARBA" id="ARBA00000085"/>
    </source>
</evidence>
<evidence type="ECO:0000313" key="6">
    <source>
        <dbReference type="EMBL" id="QKF76216.1"/>
    </source>
</evidence>
<dbReference type="PROSITE" id="PS50109">
    <property type="entry name" value="HIS_KIN"/>
    <property type="match status" value="1"/>
</dbReference>
<dbReference type="SMART" id="SM00387">
    <property type="entry name" value="HATPase_c"/>
    <property type="match status" value="1"/>
</dbReference>
<evidence type="ECO:0000313" key="7">
    <source>
        <dbReference type="Proteomes" id="UP000503313"/>
    </source>
</evidence>
<feature type="transmembrane region" description="Helical" evidence="4">
    <location>
        <begin position="12"/>
        <end position="36"/>
    </location>
</feature>
<sequence>MDIDLTKSEKITLFRFLFLYLGSSLILMLITIFFYYQNEKTLFIDLIKSNMQNITSKISNEVIVSHMMGTKFDKDKYLNSKEYKISFYNKNKELIYGNFDEKVDFSQKYIFDEKSLILVDNSTVGHLGIEYIVLKDISLEVKIYELKISIILIFLAFYSLVTIIGFYLAKLFLKPIKDERIKLNNFIKDTTHELNTPISAIMMSTEGENLSLKQIERIKLSAKRISEIYKDLTYIFLENKEIKKDKKELDLSLLIKEQIDNFEPLFLKKKIEVLTQLESTSYKIDKDDFIRLFNNLFSNAIKYNKINGKIEISLKNRVLSIKDSGIGIKKNKLKDIYKRYYRATTQSGGFGLGLNIVNMICKSYNINIEVESIENEGTIFKLYF</sequence>
<evidence type="ECO:0000256" key="2">
    <source>
        <dbReference type="ARBA" id="ARBA00012438"/>
    </source>
</evidence>
<reference evidence="6 7" key="1">
    <citation type="submission" date="2020-05" db="EMBL/GenBank/DDBJ databases">
        <title>Complete genome sequencing of Campylobacter and Arcobacter type strains.</title>
        <authorList>
            <person name="Miller W.G."/>
            <person name="Yee E."/>
        </authorList>
    </citation>
    <scope>NUCLEOTIDE SEQUENCE [LARGE SCALE GENOMIC DNA]</scope>
    <source>
        <strain evidence="6 7">LMG 25694</strain>
    </source>
</reference>
<dbReference type="InterPro" id="IPR004358">
    <property type="entry name" value="Sig_transdc_His_kin-like_C"/>
</dbReference>